<reference evidence="3 4" key="1">
    <citation type="submission" date="2014-09" db="EMBL/GenBank/DDBJ databases">
        <title>Sporocytophaga myxococcoides PG-01 genome sequencing.</title>
        <authorList>
            <person name="Liu L."/>
            <person name="Gao P.J."/>
            <person name="Chen G.J."/>
            <person name="Wang L.S."/>
        </authorList>
    </citation>
    <scope>NUCLEOTIDE SEQUENCE [LARGE SCALE GENOMIC DNA]</scope>
    <source>
        <strain evidence="3 4">PG-01</strain>
    </source>
</reference>
<feature type="compositionally biased region" description="Basic and acidic residues" evidence="1">
    <location>
        <begin position="1"/>
        <end position="15"/>
    </location>
</feature>
<evidence type="ECO:0000256" key="1">
    <source>
        <dbReference type="SAM" id="MobiDB-lite"/>
    </source>
</evidence>
<sequence>MEKIAKGIPDIKDWGIDADPENDPTYPMKPNRTDEEQNGYTWERSVQQAETVEILKSTERPNLSAVFGTSVPPKGLSGAIRRYAYKNNEGQFSHWLPLLIADRVDVVEGIIDDLKKGKVPNIYAEKGFNVMWKYNRKAAIGLIAANIAAVSAIGLFLFRGRIFNEGKSVKKALESYNM</sequence>
<gene>
    <name evidence="3" type="ORF">MYP_385</name>
</gene>
<protein>
    <submittedName>
        <fullName evidence="3">Uncharacterized protein</fullName>
    </submittedName>
</protein>
<dbReference type="EMBL" id="BBLT01000001">
    <property type="protein sequence ID" value="GAL83159.1"/>
    <property type="molecule type" value="Genomic_DNA"/>
</dbReference>
<dbReference type="Proteomes" id="UP000030185">
    <property type="component" value="Unassembled WGS sequence"/>
</dbReference>
<feature type="transmembrane region" description="Helical" evidence="2">
    <location>
        <begin position="138"/>
        <end position="158"/>
    </location>
</feature>
<feature type="region of interest" description="Disordered" evidence="1">
    <location>
        <begin position="1"/>
        <end position="40"/>
    </location>
</feature>
<keyword evidence="4" id="KW-1185">Reference proteome</keyword>
<evidence type="ECO:0000313" key="3">
    <source>
        <dbReference type="EMBL" id="GAL83159.1"/>
    </source>
</evidence>
<accession>A0A098L9S6</accession>
<dbReference type="AlphaFoldDB" id="A0A098L9S6"/>
<proteinExistence type="predicted"/>
<keyword evidence="2" id="KW-0472">Membrane</keyword>
<dbReference type="STRING" id="153721.MYP_385"/>
<keyword evidence="2" id="KW-1133">Transmembrane helix</keyword>
<dbReference type="eggNOG" id="ENOG502ZTWR">
    <property type="taxonomic scope" value="Bacteria"/>
</dbReference>
<evidence type="ECO:0000313" key="4">
    <source>
        <dbReference type="Proteomes" id="UP000030185"/>
    </source>
</evidence>
<keyword evidence="2" id="KW-0812">Transmembrane</keyword>
<comment type="caution">
    <text evidence="3">The sequence shown here is derived from an EMBL/GenBank/DDBJ whole genome shotgun (WGS) entry which is preliminary data.</text>
</comment>
<dbReference type="RefSeq" id="WP_045457630.1">
    <property type="nucleotide sequence ID" value="NZ_BBLT01000001.1"/>
</dbReference>
<dbReference type="OrthoDB" id="6021991at2"/>
<organism evidence="3 4">
    <name type="scientific">Sporocytophaga myxococcoides</name>
    <dbReference type="NCBI Taxonomy" id="153721"/>
    <lineage>
        <taxon>Bacteria</taxon>
        <taxon>Pseudomonadati</taxon>
        <taxon>Bacteroidota</taxon>
        <taxon>Cytophagia</taxon>
        <taxon>Cytophagales</taxon>
        <taxon>Cytophagaceae</taxon>
        <taxon>Sporocytophaga</taxon>
    </lineage>
</organism>
<name>A0A098L9S6_9BACT</name>
<evidence type="ECO:0000256" key="2">
    <source>
        <dbReference type="SAM" id="Phobius"/>
    </source>
</evidence>